<keyword evidence="2" id="KW-0539">Nucleus</keyword>
<dbReference type="Gene3D" id="1.10.30.10">
    <property type="entry name" value="High mobility group box domain"/>
    <property type="match status" value="1"/>
</dbReference>
<keyword evidence="5" id="KW-1185">Reference proteome</keyword>
<dbReference type="Proteomes" id="UP000077266">
    <property type="component" value="Unassembled WGS sequence"/>
</dbReference>
<feature type="compositionally biased region" description="Polar residues" evidence="3">
    <location>
        <begin position="320"/>
        <end position="336"/>
    </location>
</feature>
<accession>A0A165QF51</accession>
<dbReference type="EMBL" id="KV425883">
    <property type="protein sequence ID" value="KZW03521.1"/>
    <property type="molecule type" value="Genomic_DNA"/>
</dbReference>
<keyword evidence="1" id="KW-0238">DNA-binding</keyword>
<dbReference type="OrthoDB" id="6247875at2759"/>
<evidence type="ECO:0000256" key="2">
    <source>
        <dbReference type="ARBA" id="ARBA00023242"/>
    </source>
</evidence>
<name>A0A165QF51_EXIGL</name>
<organism evidence="4 5">
    <name type="scientific">Exidia glandulosa HHB12029</name>
    <dbReference type="NCBI Taxonomy" id="1314781"/>
    <lineage>
        <taxon>Eukaryota</taxon>
        <taxon>Fungi</taxon>
        <taxon>Dikarya</taxon>
        <taxon>Basidiomycota</taxon>
        <taxon>Agaricomycotina</taxon>
        <taxon>Agaricomycetes</taxon>
        <taxon>Auriculariales</taxon>
        <taxon>Exidiaceae</taxon>
        <taxon>Exidia</taxon>
    </lineage>
</organism>
<dbReference type="InterPro" id="IPR036910">
    <property type="entry name" value="HMG_box_dom_sf"/>
</dbReference>
<dbReference type="SUPFAM" id="SSF47095">
    <property type="entry name" value="HMG-box"/>
    <property type="match status" value="1"/>
</dbReference>
<dbReference type="GO" id="GO:0005634">
    <property type="term" value="C:nucleus"/>
    <property type="evidence" value="ECO:0007669"/>
    <property type="project" value="TreeGrafter"/>
</dbReference>
<dbReference type="InterPro" id="IPR051356">
    <property type="entry name" value="SOX/SOX-like_TF"/>
</dbReference>
<dbReference type="GO" id="GO:0000978">
    <property type="term" value="F:RNA polymerase II cis-regulatory region sequence-specific DNA binding"/>
    <property type="evidence" value="ECO:0007669"/>
    <property type="project" value="TreeGrafter"/>
</dbReference>
<evidence type="ECO:0000256" key="1">
    <source>
        <dbReference type="ARBA" id="ARBA00023125"/>
    </source>
</evidence>
<evidence type="ECO:0000256" key="3">
    <source>
        <dbReference type="SAM" id="MobiDB-lite"/>
    </source>
</evidence>
<feature type="compositionally biased region" description="Low complexity" evidence="3">
    <location>
        <begin position="337"/>
        <end position="363"/>
    </location>
</feature>
<feature type="compositionally biased region" description="Basic and acidic residues" evidence="3">
    <location>
        <begin position="127"/>
        <end position="144"/>
    </location>
</feature>
<feature type="region of interest" description="Disordered" evidence="3">
    <location>
        <begin position="126"/>
        <end position="167"/>
    </location>
</feature>
<evidence type="ECO:0000313" key="5">
    <source>
        <dbReference type="Proteomes" id="UP000077266"/>
    </source>
</evidence>
<feature type="region of interest" description="Disordered" evidence="3">
    <location>
        <begin position="320"/>
        <end position="363"/>
    </location>
</feature>
<feature type="region of interest" description="Disordered" evidence="3">
    <location>
        <begin position="1"/>
        <end position="26"/>
    </location>
</feature>
<dbReference type="PANTHER" id="PTHR45789">
    <property type="entry name" value="FI18025P1"/>
    <property type="match status" value="1"/>
</dbReference>
<dbReference type="PANTHER" id="PTHR45789:SF2">
    <property type="entry name" value="FI18025P1"/>
    <property type="match status" value="1"/>
</dbReference>
<protein>
    <recommendedName>
        <fullName evidence="6">HMG box domain-containing protein</fullName>
    </recommendedName>
</protein>
<dbReference type="AlphaFoldDB" id="A0A165QF51"/>
<gene>
    <name evidence="4" type="ORF">EXIGLDRAFT_743948</name>
</gene>
<dbReference type="InParanoid" id="A0A165QF51"/>
<evidence type="ECO:0008006" key="6">
    <source>
        <dbReference type="Google" id="ProtNLM"/>
    </source>
</evidence>
<proteinExistence type="predicted"/>
<sequence>MPPSRNAPKEPKGMPFPDAPTGPLDDHEQRILDALAKKGNDKVKRPPNAFILFRSWAIQCHKDGRALDFVSSETNRTFHDRGAAHVSIAWKEMSNEGKAHWAWRSRILSNAHYELFPDYQYRPVHKPKAEKEAKRQKDREERVRKGLPAEAPSKKSKKSKSKSASPSVASPYFDGELDLCADEAPLSALPYSLTPNSYFDFQPIASTSTSTIAAHPAGLLFSQDGPTVPSYRVFGNRHRRASSVLADNTVFEQQPVPLNPHHDSLELDQIPNISRAFHPIPRPLSAPVFENVPLDAFSQAVMSASAAETSSMQAPVFTNPFASQQSDSEGSIFTNPFASSDSDSASQTSTFAPSPADYAPSPSTYIAPAMPAAHEDKYPLDMQSQPLSYGALGLVDGPGMQHIGFDQLHLPMPQGVAYQAQTDSEMMHTLSSLNFEGLESYMSSGPDSQSSSVVPSPLTANTLGLELAASSPASFDEFDFTSY</sequence>
<reference evidence="4 5" key="1">
    <citation type="journal article" date="2016" name="Mol. Biol. Evol.">
        <title>Comparative Genomics of Early-Diverging Mushroom-Forming Fungi Provides Insights into the Origins of Lignocellulose Decay Capabilities.</title>
        <authorList>
            <person name="Nagy L.G."/>
            <person name="Riley R."/>
            <person name="Tritt A."/>
            <person name="Adam C."/>
            <person name="Daum C."/>
            <person name="Floudas D."/>
            <person name="Sun H."/>
            <person name="Yadav J.S."/>
            <person name="Pangilinan J."/>
            <person name="Larsson K.H."/>
            <person name="Matsuura K."/>
            <person name="Barry K."/>
            <person name="Labutti K."/>
            <person name="Kuo R."/>
            <person name="Ohm R.A."/>
            <person name="Bhattacharya S.S."/>
            <person name="Shirouzu T."/>
            <person name="Yoshinaga Y."/>
            <person name="Martin F.M."/>
            <person name="Grigoriev I.V."/>
            <person name="Hibbett D.S."/>
        </authorList>
    </citation>
    <scope>NUCLEOTIDE SEQUENCE [LARGE SCALE GENOMIC DNA]</scope>
    <source>
        <strain evidence="4 5">HHB12029</strain>
    </source>
</reference>
<evidence type="ECO:0000313" key="4">
    <source>
        <dbReference type="EMBL" id="KZW03521.1"/>
    </source>
</evidence>
<dbReference type="STRING" id="1314781.A0A165QF51"/>
<dbReference type="GO" id="GO:0000981">
    <property type="term" value="F:DNA-binding transcription factor activity, RNA polymerase II-specific"/>
    <property type="evidence" value="ECO:0007669"/>
    <property type="project" value="TreeGrafter"/>
</dbReference>